<dbReference type="Proteomes" id="UP000494108">
    <property type="component" value="Unassembled WGS sequence"/>
</dbReference>
<gene>
    <name evidence="1" type="ORF">LMG3431_01820</name>
</gene>
<protein>
    <submittedName>
        <fullName evidence="1">Uncharacterized protein</fullName>
    </submittedName>
</protein>
<evidence type="ECO:0000313" key="1">
    <source>
        <dbReference type="EMBL" id="CAB3637767.1"/>
    </source>
</evidence>
<dbReference type="AlphaFoldDB" id="A0A6S6YSN1"/>
<sequence>MQWVSLGLFVSVPYERHWPESIDVLSDIWDKGRLYRRAYLIPGRGLTQDPTLGSGAVIKISSPEDLADWLAAMPADIEQFAAPWLQRYQTLEEASYEYKIPRWKLEKAGLIPWRGGHEP</sequence>
<keyword evidence="2" id="KW-1185">Reference proteome</keyword>
<organism evidence="1 2">
    <name type="scientific">Achromobacter pestifer</name>
    <dbReference type="NCBI Taxonomy" id="1353889"/>
    <lineage>
        <taxon>Bacteria</taxon>
        <taxon>Pseudomonadati</taxon>
        <taxon>Pseudomonadota</taxon>
        <taxon>Betaproteobacteria</taxon>
        <taxon>Burkholderiales</taxon>
        <taxon>Alcaligenaceae</taxon>
        <taxon>Achromobacter</taxon>
    </lineage>
</organism>
<proteinExistence type="predicted"/>
<name>A0A6S6YSN1_9BURK</name>
<dbReference type="RefSeq" id="WP_246288205.1">
    <property type="nucleotide sequence ID" value="NZ_CADIJX010000002.1"/>
</dbReference>
<evidence type="ECO:0000313" key="2">
    <source>
        <dbReference type="Proteomes" id="UP000494108"/>
    </source>
</evidence>
<reference evidence="1 2" key="1">
    <citation type="submission" date="2020-04" db="EMBL/GenBank/DDBJ databases">
        <authorList>
            <person name="De Canck E."/>
        </authorList>
    </citation>
    <scope>NUCLEOTIDE SEQUENCE [LARGE SCALE GENOMIC DNA]</scope>
    <source>
        <strain evidence="1 2">LMG 3431</strain>
    </source>
</reference>
<dbReference type="EMBL" id="CADIJX010000002">
    <property type="protein sequence ID" value="CAB3637767.1"/>
    <property type="molecule type" value="Genomic_DNA"/>
</dbReference>
<accession>A0A6S6YSN1</accession>